<keyword evidence="2" id="KW-1185">Reference proteome</keyword>
<reference evidence="1 2" key="1">
    <citation type="submission" date="2024-09" db="EMBL/GenBank/DDBJ databases">
        <title>Genome sequencing and assembly of Phytophthora oleae, isolate VK10A, causative agent of rot of olive drupes.</title>
        <authorList>
            <person name="Conti Taguali S."/>
            <person name="Riolo M."/>
            <person name="La Spada F."/>
            <person name="Cacciola S.O."/>
            <person name="Dionisio G."/>
        </authorList>
    </citation>
    <scope>NUCLEOTIDE SEQUENCE [LARGE SCALE GENOMIC DNA]</scope>
    <source>
        <strain evidence="1 2">VK10A</strain>
    </source>
</reference>
<sequence length="63" mass="7421">MARDPEVTADSQSPLEFNKIFLKVNETFDDKRLQAPLPKGFDELKKFAWKLVKAFHMRWKPGQ</sequence>
<evidence type="ECO:0000313" key="2">
    <source>
        <dbReference type="Proteomes" id="UP001632037"/>
    </source>
</evidence>
<evidence type="ECO:0000313" key="1">
    <source>
        <dbReference type="EMBL" id="KAL3668749.1"/>
    </source>
</evidence>
<organism evidence="1 2">
    <name type="scientific">Phytophthora oleae</name>
    <dbReference type="NCBI Taxonomy" id="2107226"/>
    <lineage>
        <taxon>Eukaryota</taxon>
        <taxon>Sar</taxon>
        <taxon>Stramenopiles</taxon>
        <taxon>Oomycota</taxon>
        <taxon>Peronosporomycetes</taxon>
        <taxon>Peronosporales</taxon>
        <taxon>Peronosporaceae</taxon>
        <taxon>Phytophthora</taxon>
    </lineage>
</organism>
<dbReference type="Proteomes" id="UP001632037">
    <property type="component" value="Unassembled WGS sequence"/>
</dbReference>
<protein>
    <submittedName>
        <fullName evidence="1">Uncharacterized protein</fullName>
    </submittedName>
</protein>
<proteinExistence type="predicted"/>
<dbReference type="AlphaFoldDB" id="A0ABD3FUT1"/>
<accession>A0ABD3FUT1</accession>
<dbReference type="EMBL" id="JBIMZQ010000010">
    <property type="protein sequence ID" value="KAL3668749.1"/>
    <property type="molecule type" value="Genomic_DNA"/>
</dbReference>
<comment type="caution">
    <text evidence="1">The sequence shown here is derived from an EMBL/GenBank/DDBJ whole genome shotgun (WGS) entry which is preliminary data.</text>
</comment>
<name>A0ABD3FUT1_9STRA</name>
<gene>
    <name evidence="1" type="ORF">V7S43_006044</name>
</gene>